<evidence type="ECO:0000313" key="3">
    <source>
        <dbReference type="EMBL" id="MBD2861393.1"/>
    </source>
</evidence>
<feature type="chain" id="PRO_5036967282" evidence="1">
    <location>
        <begin position="23"/>
        <end position="809"/>
    </location>
</feature>
<dbReference type="InterPro" id="IPR011050">
    <property type="entry name" value="Pectin_lyase_fold/virulence"/>
</dbReference>
<dbReference type="SMART" id="SM00710">
    <property type="entry name" value="PbH1"/>
    <property type="match status" value="9"/>
</dbReference>
<dbReference type="InterPro" id="IPR006626">
    <property type="entry name" value="PbH1"/>
</dbReference>
<comment type="caution">
    <text evidence="3">The sequence shown here is derived from an EMBL/GenBank/DDBJ whole genome shotgun (WGS) entry which is preliminary data.</text>
</comment>
<dbReference type="EMBL" id="JACXJA010000005">
    <property type="protein sequence ID" value="MBD2861393.1"/>
    <property type="molecule type" value="Genomic_DNA"/>
</dbReference>
<organism evidence="3 4">
    <name type="scientific">Paenibacillus oceani</name>
    <dbReference type="NCBI Taxonomy" id="2772510"/>
    <lineage>
        <taxon>Bacteria</taxon>
        <taxon>Bacillati</taxon>
        <taxon>Bacillota</taxon>
        <taxon>Bacilli</taxon>
        <taxon>Bacillales</taxon>
        <taxon>Paenibacillaceae</taxon>
        <taxon>Paenibacillus</taxon>
    </lineage>
</organism>
<feature type="domain" description="Right handed beta helix" evidence="2">
    <location>
        <begin position="480"/>
        <end position="565"/>
    </location>
</feature>
<evidence type="ECO:0000259" key="2">
    <source>
        <dbReference type="Pfam" id="PF13229"/>
    </source>
</evidence>
<evidence type="ECO:0000256" key="1">
    <source>
        <dbReference type="SAM" id="SignalP"/>
    </source>
</evidence>
<dbReference type="InterPro" id="IPR012334">
    <property type="entry name" value="Pectin_lyas_fold"/>
</dbReference>
<feature type="signal peptide" evidence="1">
    <location>
        <begin position="1"/>
        <end position="22"/>
    </location>
</feature>
<proteinExistence type="predicted"/>
<dbReference type="Pfam" id="PF13229">
    <property type="entry name" value="Beta_helix"/>
    <property type="match status" value="1"/>
</dbReference>
<name>A0A927GYP1_9BACL</name>
<dbReference type="SUPFAM" id="SSF51126">
    <property type="entry name" value="Pectin lyase-like"/>
    <property type="match status" value="1"/>
</dbReference>
<dbReference type="Proteomes" id="UP000639396">
    <property type="component" value="Unassembled WGS sequence"/>
</dbReference>
<keyword evidence="4" id="KW-1185">Reference proteome</keyword>
<sequence length="809" mass="84693">MLASMGLTLSGAALASAGLVSASDSGVTDSVYGLSGRRRLPDLRRIDFVVATDLSELKTNSDPDPGYIYFVRDSGRHYRYDPVDLTSVDDGDRILVGADGKRFKRIVGARAAGALSVGEFPVSGSAQSTTGSLTAGSNQLTVASPIDFETGQGILIAGAGAPKREVLTLVLEEEAAAAGTITVELPGEPAQSVTVAAVKETVEITVTSGCSQSGTIALVLDSVQFLIPVEAGESAVQIADRIRGWYMEDWTNGGASGSATVILQAIEPGKKRDSFYFGQGTGVQASATMTKGTRTGVKEIVAAFKQKTYVNWQTGGYPNSNVLFYIAKTNGAQNGQLASVSFGSTGIAGRIEPVQFGSYLLAKIEAISGNVITLSHPAVSAASGVYVGHDDSAALQAALNAAIGETLHIPAGTYRLAAGLTAQKGTSLLGEGAVSTILQYQAVGLKGISIGNGADDVYVGHLQFKNVCSPNTYFGGDSEVDGIVIANAKRSIIEYCRFDNCDDAGIRVGYSSTGNSAGTKVMYNYVANTAEGSGIEVIRGEDCLIVGNIVKYSSQHGVRLCGARKPVAIGNILDHNYDGFSIQGFGNGVNVTQRTQDFLVEGNVVKNDIAFSIAIFNQANSGIIKGNILEGMKAPTGIDLKTVLISGRKSSNFDITIEGNVLKGYNRAIQMRGDYSGIVIRGNTIKDYSASGTGSAYGIYLDCDDVGDIRHIVIEGNSFICTAQNKLGVRFFRPSQGSSVHVHNNSFLLRMSDPARVAEYSVKNGGTASYNLDALVSVKKGTCLATLPDGTQITGTTIVDSNTYEPIPV</sequence>
<dbReference type="Gene3D" id="2.160.20.10">
    <property type="entry name" value="Single-stranded right-handed beta-helix, Pectin lyase-like"/>
    <property type="match status" value="1"/>
</dbReference>
<evidence type="ECO:0000313" key="4">
    <source>
        <dbReference type="Proteomes" id="UP000639396"/>
    </source>
</evidence>
<accession>A0A927GYP1</accession>
<dbReference type="AlphaFoldDB" id="A0A927GYP1"/>
<keyword evidence="1" id="KW-0732">Signal</keyword>
<dbReference type="InterPro" id="IPR039448">
    <property type="entry name" value="Beta_helix"/>
</dbReference>
<dbReference type="RefSeq" id="WP_190925346.1">
    <property type="nucleotide sequence ID" value="NZ_JACXJA010000005.1"/>
</dbReference>
<protein>
    <submittedName>
        <fullName evidence="3">Right-handed parallel beta-helix repeat-containing protein</fullName>
    </submittedName>
</protein>
<reference evidence="3" key="1">
    <citation type="submission" date="2020-09" db="EMBL/GenBank/DDBJ databases">
        <title>A novel bacterium of genus Paenibacillus, isolated from South China Sea.</title>
        <authorList>
            <person name="Huang H."/>
            <person name="Mo K."/>
            <person name="Hu Y."/>
        </authorList>
    </citation>
    <scope>NUCLEOTIDE SEQUENCE</scope>
    <source>
        <strain evidence="3">IB182363</strain>
    </source>
</reference>
<gene>
    <name evidence="3" type="ORF">IDH45_05230</name>
</gene>